<gene>
    <name evidence="1" type="ORF">GCM10010390_37930</name>
</gene>
<comment type="caution">
    <text evidence="1">The sequence shown here is derived from an EMBL/GenBank/DDBJ whole genome shotgun (WGS) entry which is preliminary data.</text>
</comment>
<evidence type="ECO:0000313" key="2">
    <source>
        <dbReference type="Proteomes" id="UP001501576"/>
    </source>
</evidence>
<keyword evidence="2" id="KW-1185">Reference proteome</keyword>
<name>A0ABP3N3A6_9ACTN</name>
<evidence type="ECO:0000313" key="1">
    <source>
        <dbReference type="EMBL" id="GAA0532097.1"/>
    </source>
</evidence>
<protein>
    <submittedName>
        <fullName evidence="1">Uncharacterized protein</fullName>
    </submittedName>
</protein>
<sequence length="60" mass="6287">MTVVGGRGFDERKPPARIRSGRVPAAGFAPIGHAALSPLAPKAARARGTVRHIDDGYTVH</sequence>
<dbReference type="Proteomes" id="UP001501576">
    <property type="component" value="Unassembled WGS sequence"/>
</dbReference>
<organism evidence="1 2">
    <name type="scientific">Streptomyces mordarskii</name>
    <dbReference type="NCBI Taxonomy" id="1226758"/>
    <lineage>
        <taxon>Bacteria</taxon>
        <taxon>Bacillati</taxon>
        <taxon>Actinomycetota</taxon>
        <taxon>Actinomycetes</taxon>
        <taxon>Kitasatosporales</taxon>
        <taxon>Streptomycetaceae</taxon>
        <taxon>Streptomyces</taxon>
    </lineage>
</organism>
<dbReference type="EMBL" id="BAAABZ010000025">
    <property type="protein sequence ID" value="GAA0532097.1"/>
    <property type="molecule type" value="Genomic_DNA"/>
</dbReference>
<accession>A0ABP3N3A6</accession>
<proteinExistence type="predicted"/>
<reference evidence="2" key="1">
    <citation type="journal article" date="2019" name="Int. J. Syst. Evol. Microbiol.">
        <title>The Global Catalogue of Microorganisms (GCM) 10K type strain sequencing project: providing services to taxonomists for standard genome sequencing and annotation.</title>
        <authorList>
            <consortium name="The Broad Institute Genomics Platform"/>
            <consortium name="The Broad Institute Genome Sequencing Center for Infectious Disease"/>
            <person name="Wu L."/>
            <person name="Ma J."/>
        </authorList>
    </citation>
    <scope>NUCLEOTIDE SEQUENCE [LARGE SCALE GENOMIC DNA]</scope>
    <source>
        <strain evidence="2">JCM 5052</strain>
    </source>
</reference>